<feature type="transmembrane region" description="Helical" evidence="6">
    <location>
        <begin position="350"/>
        <end position="367"/>
    </location>
</feature>
<feature type="transmembrane region" description="Helical" evidence="6">
    <location>
        <begin position="317"/>
        <end position="338"/>
    </location>
</feature>
<dbReference type="Pfam" id="PF01943">
    <property type="entry name" value="Polysacc_synt"/>
    <property type="match status" value="1"/>
</dbReference>
<dbReference type="GO" id="GO:0005886">
    <property type="term" value="C:plasma membrane"/>
    <property type="evidence" value="ECO:0007669"/>
    <property type="project" value="UniProtKB-SubCell"/>
</dbReference>
<feature type="transmembrane region" description="Helical" evidence="6">
    <location>
        <begin position="89"/>
        <end position="115"/>
    </location>
</feature>
<evidence type="ECO:0000256" key="3">
    <source>
        <dbReference type="ARBA" id="ARBA00022692"/>
    </source>
</evidence>
<evidence type="ECO:0000256" key="4">
    <source>
        <dbReference type="ARBA" id="ARBA00022989"/>
    </source>
</evidence>
<dbReference type="PANTHER" id="PTHR30250">
    <property type="entry name" value="PST FAMILY PREDICTED COLANIC ACID TRANSPORTER"/>
    <property type="match status" value="1"/>
</dbReference>
<feature type="transmembrane region" description="Helical" evidence="6">
    <location>
        <begin position="190"/>
        <end position="213"/>
    </location>
</feature>
<gene>
    <name evidence="8" type="ORF">E1I98_04910</name>
    <name evidence="7" type="ORF">GKD17_11295</name>
</gene>
<feature type="transmembrane region" description="Helical" evidence="6">
    <location>
        <begin position="16"/>
        <end position="40"/>
    </location>
</feature>
<organism evidence="8 9">
    <name type="scientific">Phocaeicola dorei</name>
    <dbReference type="NCBI Taxonomy" id="357276"/>
    <lineage>
        <taxon>Bacteria</taxon>
        <taxon>Pseudomonadati</taxon>
        <taxon>Bacteroidota</taxon>
        <taxon>Bacteroidia</taxon>
        <taxon>Bacteroidales</taxon>
        <taxon>Bacteroidaceae</taxon>
        <taxon>Phocaeicola</taxon>
    </lineage>
</organism>
<feature type="transmembrane region" description="Helical" evidence="6">
    <location>
        <begin position="379"/>
        <end position="401"/>
    </location>
</feature>
<dbReference type="Proteomes" id="UP000294527">
    <property type="component" value="Unassembled WGS sequence"/>
</dbReference>
<evidence type="ECO:0000313" key="10">
    <source>
        <dbReference type="Proteomes" id="UP000500949"/>
    </source>
</evidence>
<evidence type="ECO:0000256" key="6">
    <source>
        <dbReference type="SAM" id="Phobius"/>
    </source>
</evidence>
<feature type="transmembrane region" description="Helical" evidence="6">
    <location>
        <begin position="164"/>
        <end position="184"/>
    </location>
</feature>
<feature type="transmembrane region" description="Helical" evidence="6">
    <location>
        <begin position="234"/>
        <end position="258"/>
    </location>
</feature>
<comment type="subcellular location">
    <subcellularLocation>
        <location evidence="1">Cell membrane</location>
        <topology evidence="1">Multi-pass membrane protein</topology>
    </subcellularLocation>
</comment>
<proteinExistence type="predicted"/>
<reference evidence="7 10" key="2">
    <citation type="submission" date="2019-11" db="EMBL/GenBank/DDBJ databases">
        <title>Complete genome sequence of Bacteroides dorei DSM 17855.</title>
        <authorList>
            <person name="Russell J.T."/>
        </authorList>
    </citation>
    <scope>NUCLEOTIDE SEQUENCE [LARGE SCALE GENOMIC DNA]</scope>
    <source>
        <strain evidence="7 10">DSM 17855</strain>
    </source>
</reference>
<feature type="transmembrane region" description="Helical" evidence="6">
    <location>
        <begin position="135"/>
        <end position="157"/>
    </location>
</feature>
<keyword evidence="5 6" id="KW-0472">Membrane</keyword>
<evidence type="ECO:0000256" key="1">
    <source>
        <dbReference type="ARBA" id="ARBA00004651"/>
    </source>
</evidence>
<dbReference type="EMBL" id="CP046176">
    <property type="protein sequence ID" value="QJR76927.1"/>
    <property type="molecule type" value="Genomic_DNA"/>
</dbReference>
<dbReference type="GeneID" id="93447258"/>
<dbReference type="InterPro" id="IPR050833">
    <property type="entry name" value="Poly_Biosynth_Transport"/>
</dbReference>
<dbReference type="RefSeq" id="WP_007835516.1">
    <property type="nucleotide sequence ID" value="NZ_CP046176.1"/>
</dbReference>
<dbReference type="Proteomes" id="UP000500949">
    <property type="component" value="Chromosome"/>
</dbReference>
<evidence type="ECO:0000256" key="2">
    <source>
        <dbReference type="ARBA" id="ARBA00022475"/>
    </source>
</evidence>
<dbReference type="AlphaFoldDB" id="A0A4R4GGE9"/>
<protein>
    <submittedName>
        <fullName evidence="7">Oligosaccharide flippase family protein</fullName>
    </submittedName>
</protein>
<reference evidence="8 9" key="1">
    <citation type="journal article" date="2019" name="Nat. Microbiol.">
        <title>Genomic variation and strain-specific functional adaptation in the human gut microbiome during early life.</title>
        <authorList>
            <person name="Vatanen T."/>
            <person name="Plichta D.R."/>
            <person name="Somani J."/>
            <person name="Munch P.C."/>
            <person name="Arthur T.D."/>
            <person name="Hall A.B."/>
            <person name="Rudolf S."/>
            <person name="Oakeley E.J."/>
            <person name="Ke X."/>
            <person name="Young R.A."/>
            <person name="Haiser H.J."/>
            <person name="Kolde R."/>
            <person name="Yassour M."/>
            <person name="Luopajarvi K."/>
            <person name="Siljander H."/>
            <person name="Virtanen S.M."/>
            <person name="Ilonen J."/>
            <person name="Uibo R."/>
            <person name="Tillmann V."/>
            <person name="Mokurov S."/>
            <person name="Dorshakova N."/>
            <person name="Porter J.A."/>
            <person name="McHardy A.C."/>
            <person name="Lahdesmaki H."/>
            <person name="Vlamakis H."/>
            <person name="Huttenhower C."/>
            <person name="Knip M."/>
            <person name="Xavier R.J."/>
        </authorList>
    </citation>
    <scope>NUCLEOTIDE SEQUENCE [LARGE SCALE GENOMIC DNA]</scope>
    <source>
        <strain evidence="8 9">RJX1047</strain>
    </source>
</reference>
<keyword evidence="3 6" id="KW-0812">Transmembrane</keyword>
<evidence type="ECO:0000256" key="5">
    <source>
        <dbReference type="ARBA" id="ARBA00023136"/>
    </source>
</evidence>
<sequence>MYRKTFSSPLFRGISWIFIATSIASVLRFLLIFILIRFYTQEEFGLWASITSLAAVIMTGDFGIVNVLRNLLSKEIVNGAEGDLKSKELFYSAFFSFLFFAIIFSVLIIFISPYIPYETLFKTDNIVLKEQGRSIFIVVQIVFLLGIPFGLGTPLFFSYGETNFYSIISIVQAVISFIIVFLLSVNHVEIYIISILYFICNMLLSLYGTLLFIHKRKWYSVNLSYRKICSNMCMMLPIGIKFLGIQLSSSFITNVLTVYSGSMLGLSIAANVNVIQKVYMFLTGIYQSIFNPMWSSLSLNFFKRRYSDCKIIINRSLISTIVIFSLTVLLCSLFRNYIMHAIAGAEYEAHSSLFILIGLFFMAKLLFDNASLLHNAINRLNILITGYILFSCIVFLFVPYVVNNYGLNTMLFILIICWIIFIIAILCDTHKLLKDRI</sequence>
<feature type="transmembrane region" description="Helical" evidence="6">
    <location>
        <begin position="278"/>
        <end position="297"/>
    </location>
</feature>
<evidence type="ECO:0000313" key="7">
    <source>
        <dbReference type="EMBL" id="QJR76927.1"/>
    </source>
</evidence>
<keyword evidence="2" id="KW-1003">Cell membrane</keyword>
<dbReference type="PANTHER" id="PTHR30250:SF11">
    <property type="entry name" value="O-ANTIGEN TRANSPORTER-RELATED"/>
    <property type="match status" value="1"/>
</dbReference>
<evidence type="ECO:0000313" key="8">
    <source>
        <dbReference type="EMBL" id="TDA75758.1"/>
    </source>
</evidence>
<dbReference type="InterPro" id="IPR002797">
    <property type="entry name" value="Polysacc_synth"/>
</dbReference>
<evidence type="ECO:0000313" key="9">
    <source>
        <dbReference type="Proteomes" id="UP000294527"/>
    </source>
</evidence>
<feature type="transmembrane region" description="Helical" evidence="6">
    <location>
        <begin position="46"/>
        <end position="68"/>
    </location>
</feature>
<accession>A0A4R4GGE9</accession>
<keyword evidence="4 6" id="KW-1133">Transmembrane helix</keyword>
<name>A0A4R4GGE9_9BACT</name>
<feature type="transmembrane region" description="Helical" evidence="6">
    <location>
        <begin position="407"/>
        <end position="427"/>
    </location>
</feature>
<dbReference type="EMBL" id="SLTU01000001">
    <property type="protein sequence ID" value="TDA75758.1"/>
    <property type="molecule type" value="Genomic_DNA"/>
</dbReference>